<keyword evidence="7" id="KW-1185">Reference proteome</keyword>
<feature type="region of interest" description="Disordered" evidence="4">
    <location>
        <begin position="1"/>
        <end position="31"/>
    </location>
</feature>
<dbReference type="InterPro" id="IPR004114">
    <property type="entry name" value="THUMP_dom"/>
</dbReference>
<evidence type="ECO:0000256" key="4">
    <source>
        <dbReference type="SAM" id="MobiDB-lite"/>
    </source>
</evidence>
<dbReference type="Gene3D" id="3.40.50.150">
    <property type="entry name" value="Vaccinia Virus protein VP39"/>
    <property type="match status" value="1"/>
</dbReference>
<dbReference type="InterPro" id="IPR029063">
    <property type="entry name" value="SAM-dependent_MTases_sf"/>
</dbReference>
<dbReference type="Proteomes" id="UP000249169">
    <property type="component" value="Unassembled WGS sequence"/>
</dbReference>
<dbReference type="Pfam" id="PF02926">
    <property type="entry name" value="THUMP"/>
    <property type="match status" value="1"/>
</dbReference>
<keyword evidence="3" id="KW-0694">RNA-binding</keyword>
<dbReference type="Pfam" id="PF01170">
    <property type="entry name" value="UPF0020"/>
    <property type="match status" value="1"/>
</dbReference>
<dbReference type="PANTHER" id="PTHR47313">
    <property type="entry name" value="RIBOSOMAL RNA LARGE SUBUNIT METHYLTRANSFERASE K/L"/>
    <property type="match status" value="1"/>
</dbReference>
<dbReference type="SMART" id="SM00981">
    <property type="entry name" value="THUMP"/>
    <property type="match status" value="1"/>
</dbReference>
<dbReference type="PANTHER" id="PTHR47313:SF1">
    <property type="entry name" value="RIBOSOMAL RNA LARGE SUBUNIT METHYLTRANSFERASE K_L"/>
    <property type="match status" value="1"/>
</dbReference>
<protein>
    <recommendedName>
        <fullName evidence="5">THUMP domain-containing protein</fullName>
    </recommendedName>
</protein>
<keyword evidence="2" id="KW-0808">Transferase</keyword>
<dbReference type="InterPro" id="IPR053943">
    <property type="entry name" value="RlmKL-like_Mtase_CS"/>
</dbReference>
<evidence type="ECO:0000256" key="1">
    <source>
        <dbReference type="ARBA" id="ARBA00022603"/>
    </source>
</evidence>
<evidence type="ECO:0000313" key="6">
    <source>
        <dbReference type="EMBL" id="RAL20864.1"/>
    </source>
</evidence>
<dbReference type="SUPFAM" id="SSF53335">
    <property type="entry name" value="S-adenosyl-L-methionine-dependent methyltransferases"/>
    <property type="match status" value="1"/>
</dbReference>
<gene>
    <name evidence="6" type="ORF">DL240_14355</name>
</gene>
<keyword evidence="1" id="KW-0489">Methyltransferase</keyword>
<feature type="domain" description="THUMP" evidence="5">
    <location>
        <begin position="123"/>
        <end position="234"/>
    </location>
</feature>
<dbReference type="InterPro" id="IPR000241">
    <property type="entry name" value="RlmKL-like_Mtase"/>
</dbReference>
<dbReference type="PROSITE" id="PS51165">
    <property type="entry name" value="THUMP"/>
    <property type="match status" value="1"/>
</dbReference>
<comment type="caution">
    <text evidence="6">The sequence shown here is derived from an EMBL/GenBank/DDBJ whole genome shotgun (WGS) entry which is preliminary data.</text>
</comment>
<dbReference type="PROSITE" id="PS01261">
    <property type="entry name" value="UPF0020"/>
    <property type="match status" value="1"/>
</dbReference>
<evidence type="ECO:0000259" key="5">
    <source>
        <dbReference type="PROSITE" id="PS51165"/>
    </source>
</evidence>
<dbReference type="EMBL" id="QHKO01000007">
    <property type="protein sequence ID" value="RAL20864.1"/>
    <property type="molecule type" value="Genomic_DNA"/>
</dbReference>
<dbReference type="AlphaFoldDB" id="A0A328C4D9"/>
<organism evidence="6 7">
    <name type="scientific">Lujinxingia litoralis</name>
    <dbReference type="NCBI Taxonomy" id="2211119"/>
    <lineage>
        <taxon>Bacteria</taxon>
        <taxon>Deltaproteobacteria</taxon>
        <taxon>Bradymonadales</taxon>
        <taxon>Lujinxingiaceae</taxon>
        <taxon>Lujinxingia</taxon>
    </lineage>
</organism>
<sequence length="464" mass="50640">MRRLRVGPASTDARPGATSSHSEAADSRPGRCAGHACCAAILYKRPAPCGRRERRGCYAPAQALPVTDPIRSKNESVMSTTHAFFATCPRNLELLLEEELRGLGAKKVRQTVAGVHFEGPLQTGYRALLWSRLANSVLLELKRFAAPSPEALYDGVRTIAWDEHLAVDSTLAVNFTARNSQITHTKFGALKVKDAVVDQFRERFGSRPSVDLRRPDLKINCHVEKDQATLSIDLAGDSLHKRSYRADKGRAPLKENVAAAVLIRAGWPALAREGAPLFDPMCGSGTLLIEGALMAADCAPGLVRDDFGVDGWLQHDELAWARERARAQERFEAGRRGLGVYVGTDIQGSILRTARANTEKAGLDAIIRYSRKPVTEIVPPMHADRPGLVVTNAPYGERLGADGQAEQAHRELGASLKSRFGGWQASVLTGSKELGFELGVRADKIYSIYNGRLECKLLNFSLRA</sequence>
<dbReference type="Pfam" id="PF22020">
    <property type="entry name" value="RlmL_1st"/>
    <property type="match status" value="1"/>
</dbReference>
<evidence type="ECO:0000256" key="3">
    <source>
        <dbReference type="PROSITE-ProRule" id="PRU00529"/>
    </source>
</evidence>
<evidence type="ECO:0000256" key="2">
    <source>
        <dbReference type="ARBA" id="ARBA00022679"/>
    </source>
</evidence>
<proteinExistence type="predicted"/>
<dbReference type="InterPro" id="IPR054170">
    <property type="entry name" value="RlmL_1st"/>
</dbReference>
<evidence type="ECO:0000313" key="7">
    <source>
        <dbReference type="Proteomes" id="UP000249169"/>
    </source>
</evidence>
<accession>A0A328C4D9</accession>
<dbReference type="GO" id="GO:0003723">
    <property type="term" value="F:RNA binding"/>
    <property type="evidence" value="ECO:0007669"/>
    <property type="project" value="UniProtKB-UniRule"/>
</dbReference>
<reference evidence="6 7" key="1">
    <citation type="submission" date="2018-05" db="EMBL/GenBank/DDBJ databases">
        <title>Lujinxingia marina gen. nov. sp. nov., a new facultative anaerobic member of the class Deltaproteobacteria, and proposal of Lujinxingaceae fam. nov.</title>
        <authorList>
            <person name="Li C.-M."/>
        </authorList>
    </citation>
    <scope>NUCLEOTIDE SEQUENCE [LARGE SCALE GENOMIC DNA]</scope>
    <source>
        <strain evidence="6 7">B210</strain>
    </source>
</reference>
<dbReference type="GO" id="GO:0070043">
    <property type="term" value="F:rRNA (guanine-N7-)-methyltransferase activity"/>
    <property type="evidence" value="ECO:0007669"/>
    <property type="project" value="TreeGrafter"/>
</dbReference>
<dbReference type="GO" id="GO:0008990">
    <property type="term" value="F:rRNA (guanine-N2-)-methyltransferase activity"/>
    <property type="evidence" value="ECO:0007669"/>
    <property type="project" value="TreeGrafter"/>
</dbReference>
<dbReference type="Gene3D" id="3.30.2130.30">
    <property type="match status" value="1"/>
</dbReference>
<name>A0A328C4D9_9DELT</name>
<dbReference type="CDD" id="cd11715">
    <property type="entry name" value="THUMP_AdoMetMT"/>
    <property type="match status" value="1"/>
</dbReference>